<keyword evidence="3 12" id="KW-0732">Signal</keyword>
<dbReference type="Gene3D" id="2.10.50.10">
    <property type="entry name" value="Tumor Necrosis Factor Receptor, subunit A, domain 2"/>
    <property type="match status" value="3"/>
</dbReference>
<feature type="disulfide bond" evidence="9">
    <location>
        <begin position="107"/>
        <end position="125"/>
    </location>
</feature>
<feature type="repeat" description="TNFR-Cys" evidence="9">
    <location>
        <begin position="47"/>
        <end position="86"/>
    </location>
</feature>
<feature type="transmembrane region" description="Helical" evidence="11">
    <location>
        <begin position="223"/>
        <end position="244"/>
    </location>
</feature>
<feature type="disulfide bond" evidence="9">
    <location>
        <begin position="68"/>
        <end position="86"/>
    </location>
</feature>
<dbReference type="GO" id="GO:0016020">
    <property type="term" value="C:membrane"/>
    <property type="evidence" value="ECO:0007669"/>
    <property type="project" value="UniProtKB-SubCell"/>
</dbReference>
<dbReference type="EMBL" id="JARQWQ010000031">
    <property type="protein sequence ID" value="KAK2561718.1"/>
    <property type="molecule type" value="Genomic_DNA"/>
</dbReference>
<evidence type="ECO:0000313" key="16">
    <source>
        <dbReference type="Proteomes" id="UP001249851"/>
    </source>
</evidence>
<evidence type="ECO:0000256" key="5">
    <source>
        <dbReference type="ARBA" id="ARBA00023136"/>
    </source>
</evidence>
<evidence type="ECO:0000256" key="7">
    <source>
        <dbReference type="ARBA" id="ARBA00023170"/>
    </source>
</evidence>
<evidence type="ECO:0000259" key="13">
    <source>
        <dbReference type="PROSITE" id="PS50017"/>
    </source>
</evidence>
<comment type="caution">
    <text evidence="9">Lacks conserved residue(s) required for the propagation of feature annotation.</text>
</comment>
<feature type="disulfide bond" evidence="9">
    <location>
        <begin position="65"/>
        <end position="78"/>
    </location>
</feature>
<feature type="chain" id="PRO_5041986579" evidence="12">
    <location>
        <begin position="24"/>
        <end position="376"/>
    </location>
</feature>
<comment type="caution">
    <text evidence="15">The sequence shown here is derived from an EMBL/GenBank/DDBJ whole genome shotgun (WGS) entry which is preliminary data.</text>
</comment>
<comment type="subcellular location">
    <subcellularLocation>
        <location evidence="1">Membrane</location>
    </subcellularLocation>
</comment>
<evidence type="ECO:0000256" key="12">
    <source>
        <dbReference type="SAM" id="SignalP"/>
    </source>
</evidence>
<keyword evidence="11" id="KW-0812">Transmembrane</keyword>
<keyword evidence="7 15" id="KW-0675">Receptor</keyword>
<dbReference type="GO" id="GO:0007165">
    <property type="term" value="P:signal transduction"/>
    <property type="evidence" value="ECO:0007669"/>
    <property type="project" value="InterPro"/>
</dbReference>
<evidence type="ECO:0000256" key="11">
    <source>
        <dbReference type="SAM" id="Phobius"/>
    </source>
</evidence>
<dbReference type="Pfam" id="PF00020">
    <property type="entry name" value="TNFR_c6"/>
    <property type="match status" value="3"/>
</dbReference>
<dbReference type="InterPro" id="IPR052491">
    <property type="entry name" value="TNFRSF10"/>
</dbReference>
<proteinExistence type="predicted"/>
<keyword evidence="2" id="KW-0053">Apoptosis</keyword>
<feature type="domain" description="Death" evidence="13">
    <location>
        <begin position="311"/>
        <end position="364"/>
    </location>
</feature>
<keyword evidence="6 9" id="KW-1015">Disulfide bond</keyword>
<keyword evidence="4" id="KW-0677">Repeat</keyword>
<dbReference type="InterPro" id="IPR011029">
    <property type="entry name" value="DEATH-like_dom_sf"/>
</dbReference>
<organism evidence="15 16">
    <name type="scientific">Acropora cervicornis</name>
    <name type="common">Staghorn coral</name>
    <dbReference type="NCBI Taxonomy" id="6130"/>
    <lineage>
        <taxon>Eukaryota</taxon>
        <taxon>Metazoa</taxon>
        <taxon>Cnidaria</taxon>
        <taxon>Anthozoa</taxon>
        <taxon>Hexacorallia</taxon>
        <taxon>Scleractinia</taxon>
        <taxon>Astrocoeniina</taxon>
        <taxon>Acroporidae</taxon>
        <taxon>Acropora</taxon>
    </lineage>
</organism>
<feature type="disulfide bond" evidence="9">
    <location>
        <begin position="128"/>
        <end position="143"/>
    </location>
</feature>
<gene>
    <name evidence="15" type="ORF">P5673_015080</name>
</gene>
<dbReference type="InterPro" id="IPR000488">
    <property type="entry name" value="Death_dom"/>
</dbReference>
<evidence type="ECO:0000256" key="6">
    <source>
        <dbReference type="ARBA" id="ARBA00023157"/>
    </source>
</evidence>
<evidence type="ECO:0000256" key="2">
    <source>
        <dbReference type="ARBA" id="ARBA00022703"/>
    </source>
</evidence>
<dbReference type="PROSITE" id="PS50050">
    <property type="entry name" value="TNFR_NGFR_2"/>
    <property type="match status" value="3"/>
</dbReference>
<dbReference type="PROSITE" id="PS00652">
    <property type="entry name" value="TNFR_NGFR_1"/>
    <property type="match status" value="1"/>
</dbReference>
<dbReference type="Pfam" id="PF00531">
    <property type="entry name" value="Death"/>
    <property type="match status" value="1"/>
</dbReference>
<dbReference type="PROSITE" id="PS50017">
    <property type="entry name" value="DEATH_DOMAIN"/>
    <property type="match status" value="1"/>
</dbReference>
<reference evidence="15" key="2">
    <citation type="journal article" date="2023" name="Science">
        <title>Genomic signatures of disease resistance in endangered staghorn corals.</title>
        <authorList>
            <person name="Vollmer S.V."/>
            <person name="Selwyn J.D."/>
            <person name="Despard B.A."/>
            <person name="Roesel C.L."/>
        </authorList>
    </citation>
    <scope>NUCLEOTIDE SEQUENCE</scope>
    <source>
        <strain evidence="15">K2</strain>
    </source>
</reference>
<feature type="disulfide bond" evidence="9">
    <location>
        <begin position="104"/>
        <end position="117"/>
    </location>
</feature>
<name>A0AAD9QI18_ACRCE</name>
<keyword evidence="11" id="KW-1133">Transmembrane helix</keyword>
<dbReference type="GO" id="GO:0006915">
    <property type="term" value="P:apoptotic process"/>
    <property type="evidence" value="ECO:0007669"/>
    <property type="project" value="UniProtKB-KW"/>
</dbReference>
<dbReference type="SMART" id="SM00208">
    <property type="entry name" value="TNFR"/>
    <property type="match status" value="3"/>
</dbReference>
<evidence type="ECO:0000256" key="4">
    <source>
        <dbReference type="ARBA" id="ARBA00022737"/>
    </source>
</evidence>
<dbReference type="AlphaFoldDB" id="A0AAD9QI18"/>
<feature type="repeat" description="TNFR-Cys" evidence="9">
    <location>
        <begin position="87"/>
        <end position="125"/>
    </location>
</feature>
<dbReference type="PANTHER" id="PTHR46330">
    <property type="entry name" value="TUMOR NECROSIS FACTOR RECEPTOR SUPERFAMILY MEMBER 10B"/>
    <property type="match status" value="1"/>
</dbReference>
<keyword evidence="8" id="KW-0325">Glycoprotein</keyword>
<feature type="domain" description="TNFR-Cys" evidence="14">
    <location>
        <begin position="127"/>
        <end position="165"/>
    </location>
</feature>
<dbReference type="Proteomes" id="UP001249851">
    <property type="component" value="Unassembled WGS sequence"/>
</dbReference>
<dbReference type="PANTHER" id="PTHR46330:SF6">
    <property type="entry name" value="HEMATOPOIETIC DEATH RECEPTOR-RELATED"/>
    <property type="match status" value="1"/>
</dbReference>
<feature type="domain" description="TNFR-Cys" evidence="14">
    <location>
        <begin position="87"/>
        <end position="125"/>
    </location>
</feature>
<evidence type="ECO:0000256" key="8">
    <source>
        <dbReference type="ARBA" id="ARBA00023180"/>
    </source>
</evidence>
<feature type="domain" description="TNFR-Cys" evidence="14">
    <location>
        <begin position="47"/>
        <end position="86"/>
    </location>
</feature>
<feature type="repeat" description="TNFR-Cys" evidence="9">
    <location>
        <begin position="127"/>
        <end position="165"/>
    </location>
</feature>
<keyword evidence="5 11" id="KW-0472">Membrane</keyword>
<sequence>MWISLLIVAFLWSLSLQFRDTEANEKSVYAVTCPKGTSRTGYGTCKPCENGHFSDAVNSTKCFKCHHCRRQEIESEPCTPTHNIICTCARGYYFNSEILFCFKCRSCGPGRGVIKNCTFNSDTVCAPCEKGKTYSDIRDFSSCKSCTNCGGNLLKKCTRKNDTVCGRGRERNTSKTPPRSLPVPRPRPPTTTPPVFSSTVHSETSKPPVTQSMTKHQLIPFQASLYVLSSILVCAIVAFAVVMYRYKKRRSQPLESPEIAAEATASTNVTTHENHYTTVLASGSRRGSKRMLREVPYTLITELAMCLNPREKWKTLGGHLEFNNTEISNFALVKENATQIMLEEWGQRDCATVSNLMKIFTSLKWSREEKICAAYV</sequence>
<evidence type="ECO:0000313" key="15">
    <source>
        <dbReference type="EMBL" id="KAK2561718.1"/>
    </source>
</evidence>
<evidence type="ECO:0000256" key="3">
    <source>
        <dbReference type="ARBA" id="ARBA00022729"/>
    </source>
</evidence>
<evidence type="ECO:0000256" key="1">
    <source>
        <dbReference type="ARBA" id="ARBA00004370"/>
    </source>
</evidence>
<evidence type="ECO:0000259" key="14">
    <source>
        <dbReference type="PROSITE" id="PS50050"/>
    </source>
</evidence>
<protein>
    <submittedName>
        <fullName evidence="15">Tumor necrosis factor receptor superfamily member 16</fullName>
    </submittedName>
</protein>
<reference evidence="15" key="1">
    <citation type="journal article" date="2023" name="G3 (Bethesda)">
        <title>Whole genome assembly and annotation of the endangered Caribbean coral Acropora cervicornis.</title>
        <authorList>
            <person name="Selwyn J.D."/>
            <person name="Vollmer S.V."/>
        </authorList>
    </citation>
    <scope>NUCLEOTIDE SEQUENCE</scope>
    <source>
        <strain evidence="15">K2</strain>
    </source>
</reference>
<evidence type="ECO:0000256" key="9">
    <source>
        <dbReference type="PROSITE-ProRule" id="PRU00206"/>
    </source>
</evidence>
<feature type="region of interest" description="Disordered" evidence="10">
    <location>
        <begin position="168"/>
        <end position="211"/>
    </location>
</feature>
<feature type="signal peptide" evidence="12">
    <location>
        <begin position="1"/>
        <end position="23"/>
    </location>
</feature>
<keyword evidence="16" id="KW-1185">Reference proteome</keyword>
<dbReference type="InterPro" id="IPR001368">
    <property type="entry name" value="TNFR/NGFR_Cys_rich_reg"/>
</dbReference>
<dbReference type="SUPFAM" id="SSF57586">
    <property type="entry name" value="TNF receptor-like"/>
    <property type="match status" value="1"/>
</dbReference>
<dbReference type="Gene3D" id="1.10.533.10">
    <property type="entry name" value="Death Domain, Fas"/>
    <property type="match status" value="1"/>
</dbReference>
<feature type="compositionally biased region" description="Pro residues" evidence="10">
    <location>
        <begin position="179"/>
        <end position="192"/>
    </location>
</feature>
<accession>A0AAD9QI18</accession>
<evidence type="ECO:0000256" key="10">
    <source>
        <dbReference type="SAM" id="MobiDB-lite"/>
    </source>
</evidence>
<dbReference type="SUPFAM" id="SSF47986">
    <property type="entry name" value="DEATH domain"/>
    <property type="match status" value="1"/>
</dbReference>
<feature type="compositionally biased region" description="Polar residues" evidence="10">
    <location>
        <begin position="201"/>
        <end position="211"/>
    </location>
</feature>